<feature type="non-terminal residue" evidence="1">
    <location>
        <position position="1"/>
    </location>
</feature>
<protein>
    <submittedName>
        <fullName evidence="1">Uncharacterized protein</fullName>
    </submittedName>
</protein>
<comment type="caution">
    <text evidence="1">The sequence shown here is derived from an EMBL/GenBank/DDBJ whole genome shotgun (WGS) entry which is preliminary data.</text>
</comment>
<evidence type="ECO:0000313" key="2">
    <source>
        <dbReference type="Proteomes" id="UP001253595"/>
    </source>
</evidence>
<sequence>KTQVTASKAARSQKVGVNDLKLVVDNSRRVAKVSVDLLDDELSFDGWSVE</sequence>
<reference evidence="1 2" key="1">
    <citation type="submission" date="2023-07" db="EMBL/GenBank/DDBJ databases">
        <title>Sorghum-associated microbial communities from plants grown in Nebraska, USA.</title>
        <authorList>
            <person name="Schachtman D."/>
        </authorList>
    </citation>
    <scope>NUCLEOTIDE SEQUENCE [LARGE SCALE GENOMIC DNA]</scope>
    <source>
        <strain evidence="1 2">BE190</strain>
    </source>
</reference>
<name>A0ABU1UX37_9GAMM</name>
<evidence type="ECO:0000313" key="1">
    <source>
        <dbReference type="EMBL" id="MDR7089746.1"/>
    </source>
</evidence>
<dbReference type="EMBL" id="JAVDVX010000003">
    <property type="protein sequence ID" value="MDR7089746.1"/>
    <property type="molecule type" value="Genomic_DNA"/>
</dbReference>
<keyword evidence="2" id="KW-1185">Reference proteome</keyword>
<proteinExistence type="predicted"/>
<gene>
    <name evidence="1" type="ORF">J2X05_001768</name>
</gene>
<accession>A0ABU1UX37</accession>
<organism evidence="1 2">
    <name type="scientific">Cellvibrio fibrivorans</name>
    <dbReference type="NCBI Taxonomy" id="126350"/>
    <lineage>
        <taxon>Bacteria</taxon>
        <taxon>Pseudomonadati</taxon>
        <taxon>Pseudomonadota</taxon>
        <taxon>Gammaproteobacteria</taxon>
        <taxon>Cellvibrionales</taxon>
        <taxon>Cellvibrionaceae</taxon>
        <taxon>Cellvibrio</taxon>
    </lineage>
</organism>
<dbReference type="Proteomes" id="UP001253595">
    <property type="component" value="Unassembled WGS sequence"/>
</dbReference>